<dbReference type="Proteomes" id="UP000811609">
    <property type="component" value="Chromosome 2"/>
</dbReference>
<keyword evidence="2" id="KW-1185">Reference proteome</keyword>
<evidence type="ECO:0000313" key="1">
    <source>
        <dbReference type="EMBL" id="KAG6664961.1"/>
    </source>
</evidence>
<evidence type="ECO:0000313" key="2">
    <source>
        <dbReference type="Proteomes" id="UP000811609"/>
    </source>
</evidence>
<dbReference type="EMBL" id="CM031810">
    <property type="protein sequence ID" value="KAG6664961.1"/>
    <property type="molecule type" value="Genomic_DNA"/>
</dbReference>
<accession>A0A8T1RGB6</accession>
<reference evidence="1" key="1">
    <citation type="submission" date="2020-12" db="EMBL/GenBank/DDBJ databases">
        <title>WGS assembly of Carya illinoinensis cv. Pawnee.</title>
        <authorList>
            <person name="Platts A."/>
            <person name="Shu S."/>
            <person name="Wright S."/>
            <person name="Barry K."/>
            <person name="Edger P."/>
            <person name="Pires J.C."/>
            <person name="Schmutz J."/>
        </authorList>
    </citation>
    <scope>NUCLEOTIDE SEQUENCE</scope>
    <source>
        <tissue evidence="1">Leaf</tissue>
    </source>
</reference>
<sequence length="105" mass="12587">MMKFYVQIRGKRTIQMIDLSGPCFPNESHSFPSVVHRQKSGPSVNIYFPESSTQKHNRRKQKIRTRYPTLWLNTKQSCRSHKLKEWKMERKSDLKLHCSCFKNPF</sequence>
<dbReference type="AlphaFoldDB" id="A0A8T1RGB6"/>
<gene>
    <name evidence="1" type="ORF">CIPAW_02G129500</name>
</gene>
<name>A0A8T1RGB6_CARIL</name>
<protein>
    <submittedName>
        <fullName evidence="1">Uncharacterized protein</fullName>
    </submittedName>
</protein>
<proteinExistence type="predicted"/>
<comment type="caution">
    <text evidence="1">The sequence shown here is derived from an EMBL/GenBank/DDBJ whole genome shotgun (WGS) entry which is preliminary data.</text>
</comment>
<organism evidence="1 2">
    <name type="scientific">Carya illinoinensis</name>
    <name type="common">Pecan</name>
    <dbReference type="NCBI Taxonomy" id="32201"/>
    <lineage>
        <taxon>Eukaryota</taxon>
        <taxon>Viridiplantae</taxon>
        <taxon>Streptophyta</taxon>
        <taxon>Embryophyta</taxon>
        <taxon>Tracheophyta</taxon>
        <taxon>Spermatophyta</taxon>
        <taxon>Magnoliopsida</taxon>
        <taxon>eudicotyledons</taxon>
        <taxon>Gunneridae</taxon>
        <taxon>Pentapetalae</taxon>
        <taxon>rosids</taxon>
        <taxon>fabids</taxon>
        <taxon>Fagales</taxon>
        <taxon>Juglandaceae</taxon>
        <taxon>Carya</taxon>
    </lineage>
</organism>